<protein>
    <submittedName>
        <fullName evidence="1">Uncharacterized protein</fullName>
    </submittedName>
</protein>
<dbReference type="AlphaFoldDB" id="A0AAP5AGS5"/>
<comment type="caution">
    <text evidence="1">The sequence shown here is derived from an EMBL/GenBank/DDBJ whole genome shotgun (WGS) entry which is preliminary data.</text>
</comment>
<gene>
    <name evidence="1" type="ORF">QE424_000702</name>
</gene>
<organism evidence="1 2">
    <name type="scientific">Stenotrophomonas rhizophila</name>
    <dbReference type="NCBI Taxonomy" id="216778"/>
    <lineage>
        <taxon>Bacteria</taxon>
        <taxon>Pseudomonadati</taxon>
        <taxon>Pseudomonadota</taxon>
        <taxon>Gammaproteobacteria</taxon>
        <taxon>Lysobacterales</taxon>
        <taxon>Lysobacteraceae</taxon>
        <taxon>Stenotrophomonas</taxon>
    </lineage>
</organism>
<dbReference type="EMBL" id="JAUTAS010000001">
    <property type="protein sequence ID" value="MDQ1107543.1"/>
    <property type="molecule type" value="Genomic_DNA"/>
</dbReference>
<proteinExistence type="predicted"/>
<dbReference type="RefSeq" id="WP_093533636.1">
    <property type="nucleotide sequence ID" value="NZ_CP118898.1"/>
</dbReference>
<accession>A0AAP5AGS5</accession>
<evidence type="ECO:0000313" key="2">
    <source>
        <dbReference type="Proteomes" id="UP001226084"/>
    </source>
</evidence>
<dbReference type="Proteomes" id="UP001226084">
    <property type="component" value="Unassembled WGS sequence"/>
</dbReference>
<sequence>MQAAHLSTQPPLYSSSTLASSRVESTSAALAPSAAAPIAVNNSAVIEARTTVMDARAALDRTNQWERDVLEAVPPGESRDEMLHVATVAKERAMNGLIAAENNLRVLENVAERRRELVMTFVNSL</sequence>
<name>A0AAP5AGS5_9GAMM</name>
<evidence type="ECO:0000313" key="1">
    <source>
        <dbReference type="EMBL" id="MDQ1107543.1"/>
    </source>
</evidence>
<reference evidence="1" key="1">
    <citation type="submission" date="2023-07" db="EMBL/GenBank/DDBJ databases">
        <title>Functional and genomic diversity of the sorghum phyllosphere microbiome.</title>
        <authorList>
            <person name="Shade A."/>
        </authorList>
    </citation>
    <scope>NUCLEOTIDE SEQUENCE</scope>
    <source>
        <strain evidence="1">SORGH_AS_0457</strain>
    </source>
</reference>